<dbReference type="Proteomes" id="UP000069940">
    <property type="component" value="Unassembled WGS sequence"/>
</dbReference>
<dbReference type="GeneID" id="134288342"/>
<dbReference type="Pfam" id="PF13855">
    <property type="entry name" value="LRR_8"/>
    <property type="match status" value="2"/>
</dbReference>
<keyword evidence="1" id="KW-0433">Leucine-rich repeat</keyword>
<evidence type="ECO:0000313" key="5">
    <source>
        <dbReference type="EnsemblMetazoa" id="AALFPA23_012595.P18110"/>
    </source>
</evidence>
<evidence type="ECO:0000256" key="2">
    <source>
        <dbReference type="ARBA" id="ARBA00022737"/>
    </source>
</evidence>
<dbReference type="PANTHER" id="PTHR24366:SF96">
    <property type="entry name" value="LEUCINE RICH REPEAT CONTAINING 53"/>
    <property type="match status" value="1"/>
</dbReference>
<protein>
    <recommendedName>
        <fullName evidence="7">Leucine-rich immune protein (Short)</fullName>
    </recommendedName>
</protein>
<dbReference type="PANTHER" id="PTHR24366">
    <property type="entry name" value="IG(IMMUNOGLOBULIN) AND LRR(LEUCINE RICH REPEAT) DOMAINS"/>
    <property type="match status" value="1"/>
</dbReference>
<feature type="coiled-coil region" evidence="3">
    <location>
        <begin position="361"/>
        <end position="395"/>
    </location>
</feature>
<feature type="chain" id="PRO_5045507826" description="Leucine-rich immune protein (Short)" evidence="4">
    <location>
        <begin position="22"/>
        <end position="419"/>
    </location>
</feature>
<organism evidence="5 6">
    <name type="scientific">Aedes albopictus</name>
    <name type="common">Asian tiger mosquito</name>
    <name type="synonym">Stegomyia albopicta</name>
    <dbReference type="NCBI Taxonomy" id="7160"/>
    <lineage>
        <taxon>Eukaryota</taxon>
        <taxon>Metazoa</taxon>
        <taxon>Ecdysozoa</taxon>
        <taxon>Arthropoda</taxon>
        <taxon>Hexapoda</taxon>
        <taxon>Insecta</taxon>
        <taxon>Pterygota</taxon>
        <taxon>Neoptera</taxon>
        <taxon>Endopterygota</taxon>
        <taxon>Diptera</taxon>
        <taxon>Nematocera</taxon>
        <taxon>Culicoidea</taxon>
        <taxon>Culicidae</taxon>
        <taxon>Culicinae</taxon>
        <taxon>Aedini</taxon>
        <taxon>Aedes</taxon>
        <taxon>Stegomyia</taxon>
    </lineage>
</organism>
<reference evidence="6" key="1">
    <citation type="journal article" date="2015" name="Proc. Natl. Acad. Sci. U.S.A.">
        <title>Genome sequence of the Asian Tiger mosquito, Aedes albopictus, reveals insights into its biology, genetics, and evolution.</title>
        <authorList>
            <person name="Chen X.G."/>
            <person name="Jiang X."/>
            <person name="Gu J."/>
            <person name="Xu M."/>
            <person name="Wu Y."/>
            <person name="Deng Y."/>
            <person name="Zhang C."/>
            <person name="Bonizzoni M."/>
            <person name="Dermauw W."/>
            <person name="Vontas J."/>
            <person name="Armbruster P."/>
            <person name="Huang X."/>
            <person name="Yang Y."/>
            <person name="Zhang H."/>
            <person name="He W."/>
            <person name="Peng H."/>
            <person name="Liu Y."/>
            <person name="Wu K."/>
            <person name="Chen J."/>
            <person name="Lirakis M."/>
            <person name="Topalis P."/>
            <person name="Van Leeuwen T."/>
            <person name="Hall A.B."/>
            <person name="Jiang X."/>
            <person name="Thorpe C."/>
            <person name="Mueller R.L."/>
            <person name="Sun C."/>
            <person name="Waterhouse R.M."/>
            <person name="Yan G."/>
            <person name="Tu Z.J."/>
            <person name="Fang X."/>
            <person name="James A.A."/>
        </authorList>
    </citation>
    <scope>NUCLEOTIDE SEQUENCE [LARGE SCALE GENOMIC DNA]</scope>
    <source>
        <strain evidence="6">Foshan</strain>
    </source>
</reference>
<accession>A0ABM1YVX3</accession>
<evidence type="ECO:0000256" key="4">
    <source>
        <dbReference type="SAM" id="SignalP"/>
    </source>
</evidence>
<dbReference type="SUPFAM" id="SSF52058">
    <property type="entry name" value="L domain-like"/>
    <property type="match status" value="1"/>
</dbReference>
<dbReference type="RefSeq" id="XP_062708908.1">
    <property type="nucleotide sequence ID" value="XM_062852924.1"/>
</dbReference>
<proteinExistence type="predicted"/>
<feature type="signal peptide" evidence="4">
    <location>
        <begin position="1"/>
        <end position="21"/>
    </location>
</feature>
<keyword evidence="6" id="KW-1185">Reference proteome</keyword>
<evidence type="ECO:0008006" key="7">
    <source>
        <dbReference type="Google" id="ProtNLM"/>
    </source>
</evidence>
<evidence type="ECO:0000256" key="3">
    <source>
        <dbReference type="SAM" id="Coils"/>
    </source>
</evidence>
<reference evidence="5" key="2">
    <citation type="submission" date="2025-05" db="UniProtKB">
        <authorList>
            <consortium name="EnsemblMetazoa"/>
        </authorList>
    </citation>
    <scope>IDENTIFICATION</scope>
    <source>
        <strain evidence="5">Foshan</strain>
    </source>
</reference>
<evidence type="ECO:0000313" key="6">
    <source>
        <dbReference type="Proteomes" id="UP000069940"/>
    </source>
</evidence>
<dbReference type="Gene3D" id="3.80.10.10">
    <property type="entry name" value="Ribonuclease Inhibitor"/>
    <property type="match status" value="1"/>
</dbReference>
<keyword evidence="4" id="KW-0732">Signal</keyword>
<dbReference type="InterPro" id="IPR032675">
    <property type="entry name" value="LRR_dom_sf"/>
</dbReference>
<keyword evidence="3" id="KW-0175">Coiled coil</keyword>
<evidence type="ECO:0000256" key="1">
    <source>
        <dbReference type="ARBA" id="ARBA00022614"/>
    </source>
</evidence>
<dbReference type="PROSITE" id="PS51450">
    <property type="entry name" value="LRR"/>
    <property type="match status" value="1"/>
</dbReference>
<dbReference type="InterPro" id="IPR001611">
    <property type="entry name" value="Leu-rich_rpt"/>
</dbReference>
<name>A0ABM1YVX3_AEDAL</name>
<dbReference type="EnsemblMetazoa" id="AALFPA23_012595.R18110">
    <property type="protein sequence ID" value="AALFPA23_012595.P18110"/>
    <property type="gene ID" value="AALFPA23_012595"/>
</dbReference>
<sequence>MRRNGLLRVLWIWSIIGLASTREEVNCLDGNRCADVQLHVQGPRDVAAVMRNYANSRKVDFHGILLSQFIDSYAQSPWVQWEKLNLSYNLLEDDFFVKLKSPQLKSVDITYNLLKTVTVLPSVKEFIAERNNLTSITINSRILERLILPKNKFNSLEQFKNLQQLKELGLSCNQLEKLNLDELSSMSSLAILNMANNQIHIVEGSCQFASLQYLDLSSNLLTIVDEPFASFPSIKHLYLQNNKIVMWIKNITVPRSLQRINIHNNDWDCANVNALKQKIAYIMVRRSENVTCTNADSPYVDRVIKYRKQEFYQLKSEAAQRNGSISCKSYKPNPCDGDDNRVYEVARPEMNIIDNYSKRIMMQLQSELKREQNYIGLLQQQIAAAQQKYDKLNRGNSDLVNYINDEYLGAGLSGKSDPS</sequence>
<keyword evidence="2" id="KW-0677">Repeat</keyword>